<evidence type="ECO:0008006" key="4">
    <source>
        <dbReference type="Google" id="ProtNLM"/>
    </source>
</evidence>
<organism evidence="2 3">
    <name type="scientific">Goodfellowiella coeruleoviolacea</name>
    <dbReference type="NCBI Taxonomy" id="334858"/>
    <lineage>
        <taxon>Bacteria</taxon>
        <taxon>Bacillati</taxon>
        <taxon>Actinomycetota</taxon>
        <taxon>Actinomycetes</taxon>
        <taxon>Pseudonocardiales</taxon>
        <taxon>Pseudonocardiaceae</taxon>
        <taxon>Goodfellowiella</taxon>
    </lineage>
</organism>
<evidence type="ECO:0000313" key="2">
    <source>
        <dbReference type="EMBL" id="MCP2169575.1"/>
    </source>
</evidence>
<evidence type="ECO:0000313" key="3">
    <source>
        <dbReference type="Proteomes" id="UP001206128"/>
    </source>
</evidence>
<dbReference type="Proteomes" id="UP001206128">
    <property type="component" value="Unassembled WGS sequence"/>
</dbReference>
<accession>A0AAE3GL70</accession>
<proteinExistence type="predicted"/>
<protein>
    <recommendedName>
        <fullName evidence="4">VCBS repeat-containing protein</fullName>
    </recommendedName>
</protein>
<dbReference type="RefSeq" id="WP_253778502.1">
    <property type="nucleotide sequence ID" value="NZ_JAMTCK010000019.1"/>
</dbReference>
<sequence length="226" mass="23188">MAVVLVALAAGLVSRADTTHHAVADQQHVADGSAPTTPAGARPADVPECAAGCDTAFTLALPGDAVLAGLQTTPVASPPVALLGYWVAGRLRASTTVSGQDGLPYEQVISGSCAPDGDSQRCVVSFAFAMQGRAVAALRVHPDHGITPTDTVEGEAIDPVLVDLDGNGRADAVLRRSTYEPDFATGPQYWETWVEADGVFTHTGCTEPVAGDQPVPTHPATGPCRP</sequence>
<gene>
    <name evidence="2" type="ORF">LX83_006461</name>
</gene>
<name>A0AAE3GL70_9PSEU</name>
<evidence type="ECO:0000256" key="1">
    <source>
        <dbReference type="SAM" id="MobiDB-lite"/>
    </source>
</evidence>
<reference evidence="2" key="1">
    <citation type="submission" date="2022-06" db="EMBL/GenBank/DDBJ databases">
        <title>Genomic Encyclopedia of Archaeal and Bacterial Type Strains, Phase II (KMG-II): from individual species to whole genera.</title>
        <authorList>
            <person name="Goeker M."/>
        </authorList>
    </citation>
    <scope>NUCLEOTIDE SEQUENCE</scope>
    <source>
        <strain evidence="2">DSM 43935</strain>
    </source>
</reference>
<keyword evidence="3" id="KW-1185">Reference proteome</keyword>
<dbReference type="AlphaFoldDB" id="A0AAE3GL70"/>
<feature type="region of interest" description="Disordered" evidence="1">
    <location>
        <begin position="26"/>
        <end position="45"/>
    </location>
</feature>
<comment type="caution">
    <text evidence="2">The sequence shown here is derived from an EMBL/GenBank/DDBJ whole genome shotgun (WGS) entry which is preliminary data.</text>
</comment>
<dbReference type="EMBL" id="JAMTCK010000019">
    <property type="protein sequence ID" value="MCP2169575.1"/>
    <property type="molecule type" value="Genomic_DNA"/>
</dbReference>